<accession>A0A8H7IVQ1</accession>
<keyword evidence="2" id="KW-1185">Reference proteome</keyword>
<protein>
    <submittedName>
        <fullName evidence="1">Uncharacterized protein</fullName>
    </submittedName>
</protein>
<evidence type="ECO:0000313" key="1">
    <source>
        <dbReference type="EMBL" id="KAF9691712.1"/>
    </source>
</evidence>
<reference evidence="1" key="2">
    <citation type="submission" date="2020-09" db="EMBL/GenBank/DDBJ databases">
        <title>Reference genome assembly for Australian Ascochyta lentis isolate Al4.</title>
        <authorList>
            <person name="Lee R.C."/>
            <person name="Farfan-Caceres L.M."/>
            <person name="Debler J.W."/>
            <person name="Williams A.H."/>
            <person name="Henares B.M."/>
        </authorList>
    </citation>
    <scope>NUCLEOTIDE SEQUENCE</scope>
    <source>
        <strain evidence="1">Al4</strain>
    </source>
</reference>
<reference evidence="1" key="1">
    <citation type="submission" date="2018-12" db="EMBL/GenBank/DDBJ databases">
        <authorList>
            <person name="Syme R.A."/>
            <person name="Farfan-Caceres L."/>
            <person name="Lichtenzveig J."/>
        </authorList>
    </citation>
    <scope>NUCLEOTIDE SEQUENCE</scope>
    <source>
        <strain evidence="1">Al4</strain>
    </source>
</reference>
<comment type="caution">
    <text evidence="1">The sequence shown here is derived from an EMBL/GenBank/DDBJ whole genome shotgun (WGS) entry which is preliminary data.</text>
</comment>
<name>A0A8H7IVQ1_9PLEO</name>
<organism evidence="1 2">
    <name type="scientific">Ascochyta lentis</name>
    <dbReference type="NCBI Taxonomy" id="205686"/>
    <lineage>
        <taxon>Eukaryota</taxon>
        <taxon>Fungi</taxon>
        <taxon>Dikarya</taxon>
        <taxon>Ascomycota</taxon>
        <taxon>Pezizomycotina</taxon>
        <taxon>Dothideomycetes</taxon>
        <taxon>Pleosporomycetidae</taxon>
        <taxon>Pleosporales</taxon>
        <taxon>Pleosporineae</taxon>
        <taxon>Didymellaceae</taxon>
        <taxon>Ascochyta</taxon>
    </lineage>
</organism>
<dbReference type="Proteomes" id="UP000651452">
    <property type="component" value="Unassembled WGS sequence"/>
</dbReference>
<gene>
    <name evidence="1" type="ORF">EKO04_010260</name>
</gene>
<sequence length="231" mass="26946">MEEIRNRIYELAIADVLEKATLPGLAHPQRKARTIRDAQSLTRNWRLFRRSFFGLTQVCRQLCEEFLPVHQSRIRITVRLSELKAYFATFVHDTKIANIKIQLDDTIDPTEMRDEILLCATSPRILIDFGCNLRSRMGKVLTYPEDYVKFYEYLAEYTERILAMPWSLKLTRQDGMTRTSAWIAGLDVYVKKELAPVWMNAPLNEKNKPYLKRWRAELGLPVGIKVIPLVG</sequence>
<evidence type="ECO:0000313" key="2">
    <source>
        <dbReference type="Proteomes" id="UP000651452"/>
    </source>
</evidence>
<dbReference type="EMBL" id="RZGK01000020">
    <property type="protein sequence ID" value="KAF9691712.1"/>
    <property type="molecule type" value="Genomic_DNA"/>
</dbReference>
<dbReference type="AlphaFoldDB" id="A0A8H7IVQ1"/>
<proteinExistence type="predicted"/>
<dbReference type="OrthoDB" id="3678099at2759"/>